<dbReference type="SUPFAM" id="SSF49265">
    <property type="entry name" value="Fibronectin type III"/>
    <property type="match status" value="1"/>
</dbReference>
<protein>
    <submittedName>
        <fullName evidence="2">Fibronectin type III domain-containing protein</fullName>
    </submittedName>
</protein>
<dbReference type="EMBL" id="CAADEZ010000112">
    <property type="protein sequence ID" value="VFJ53284.1"/>
    <property type="molecule type" value="Genomic_DNA"/>
</dbReference>
<dbReference type="PROSITE" id="PS50853">
    <property type="entry name" value="FN3"/>
    <property type="match status" value="1"/>
</dbReference>
<dbReference type="InterPro" id="IPR036116">
    <property type="entry name" value="FN3_sf"/>
</dbReference>
<dbReference type="CDD" id="cd00063">
    <property type="entry name" value="FN3"/>
    <property type="match status" value="1"/>
</dbReference>
<accession>A0A450SIR5</accession>
<sequence length="202" mass="22124">MANFPDEEAKVLELAKNMVRGLTDNSPTYPAPPMGPLDLEAKIDACEQAKESIVAAKGVLKQAFDDKDAAMLDLENHVKRNLRYAENTVGDDDTKLSLIGWGGRRPPTPLEAPGQTASLKAAEQGDDWLTLSWKKPFDGGKVAHYRVEYRELGQNDWVLVETIQETEITLADQEQGKALEYRVVAANKAGRGEGSNAVSVML</sequence>
<evidence type="ECO:0000313" key="2">
    <source>
        <dbReference type="EMBL" id="VFJ53284.1"/>
    </source>
</evidence>
<evidence type="ECO:0000259" key="1">
    <source>
        <dbReference type="PROSITE" id="PS50853"/>
    </source>
</evidence>
<proteinExistence type="predicted"/>
<dbReference type="SMART" id="SM00060">
    <property type="entry name" value="FN3"/>
    <property type="match status" value="1"/>
</dbReference>
<reference evidence="2" key="1">
    <citation type="submission" date="2019-02" db="EMBL/GenBank/DDBJ databases">
        <authorList>
            <person name="Gruber-Vodicka R. H."/>
            <person name="Seah K. B. B."/>
        </authorList>
    </citation>
    <scope>NUCLEOTIDE SEQUENCE</scope>
    <source>
        <strain evidence="2">BECK_BZ163</strain>
    </source>
</reference>
<name>A0A450SIR5_9GAMM</name>
<dbReference type="Gene3D" id="2.60.40.10">
    <property type="entry name" value="Immunoglobulins"/>
    <property type="match status" value="1"/>
</dbReference>
<dbReference type="InterPro" id="IPR003961">
    <property type="entry name" value="FN3_dom"/>
</dbReference>
<gene>
    <name evidence="2" type="ORF">BECKFM1743A_GA0114220_1011211</name>
</gene>
<dbReference type="Pfam" id="PF00041">
    <property type="entry name" value="fn3"/>
    <property type="match status" value="1"/>
</dbReference>
<dbReference type="InterPro" id="IPR013783">
    <property type="entry name" value="Ig-like_fold"/>
</dbReference>
<dbReference type="AlphaFoldDB" id="A0A450SIR5"/>
<organism evidence="2">
    <name type="scientific">Candidatus Kentrum sp. FM</name>
    <dbReference type="NCBI Taxonomy" id="2126340"/>
    <lineage>
        <taxon>Bacteria</taxon>
        <taxon>Pseudomonadati</taxon>
        <taxon>Pseudomonadota</taxon>
        <taxon>Gammaproteobacteria</taxon>
        <taxon>Candidatus Kentrum</taxon>
    </lineage>
</organism>
<feature type="domain" description="Fibronectin type-III" evidence="1">
    <location>
        <begin position="115"/>
        <end position="202"/>
    </location>
</feature>